<dbReference type="AlphaFoldDB" id="A0A7W8ZMP1"/>
<organism evidence="1 2">
    <name type="scientific">Pedobacter cryoconitis</name>
    <dbReference type="NCBI Taxonomy" id="188932"/>
    <lineage>
        <taxon>Bacteria</taxon>
        <taxon>Pseudomonadati</taxon>
        <taxon>Bacteroidota</taxon>
        <taxon>Sphingobacteriia</taxon>
        <taxon>Sphingobacteriales</taxon>
        <taxon>Sphingobacteriaceae</taxon>
        <taxon>Pedobacter</taxon>
    </lineage>
</organism>
<evidence type="ECO:0000313" key="2">
    <source>
        <dbReference type="Proteomes" id="UP000537204"/>
    </source>
</evidence>
<dbReference type="EMBL" id="JACHCE010000004">
    <property type="protein sequence ID" value="MBB5636822.1"/>
    <property type="molecule type" value="Genomic_DNA"/>
</dbReference>
<reference evidence="1 2" key="1">
    <citation type="submission" date="2020-08" db="EMBL/GenBank/DDBJ databases">
        <title>Genomic Encyclopedia of Type Strains, Phase IV (KMG-V): Genome sequencing to study the core and pangenomes of soil and plant-associated prokaryotes.</title>
        <authorList>
            <person name="Whitman W."/>
        </authorList>
    </citation>
    <scope>NUCLEOTIDE SEQUENCE [LARGE SCALE GENOMIC DNA]</scope>
    <source>
        <strain evidence="1 2">S3M1</strain>
    </source>
</reference>
<sequence length="29" mass="3081">MCSGVINIAVIDEQFIAFPGATVSLKEIN</sequence>
<comment type="caution">
    <text evidence="1">The sequence shown here is derived from an EMBL/GenBank/DDBJ whole genome shotgun (WGS) entry which is preliminary data.</text>
</comment>
<name>A0A7W8ZMP1_9SPHI</name>
<dbReference type="Proteomes" id="UP000537204">
    <property type="component" value="Unassembled WGS sequence"/>
</dbReference>
<protein>
    <submittedName>
        <fullName evidence="1">Uncharacterized protein</fullName>
    </submittedName>
</protein>
<evidence type="ECO:0000313" key="1">
    <source>
        <dbReference type="EMBL" id="MBB5636822.1"/>
    </source>
</evidence>
<gene>
    <name evidence="1" type="ORF">HDE68_002735</name>
</gene>
<proteinExistence type="predicted"/>
<accession>A0A7W8ZMP1</accession>